<reference evidence="2 3" key="1">
    <citation type="submission" date="2020-07" db="EMBL/GenBank/DDBJ databases">
        <title>Telomere length de novo assembly of all 7 chromosomes of the fungus, Metarhizium brunneum, using a novel assembly pipeline.</title>
        <authorList>
            <person name="Saud z."/>
            <person name="Kortsinoglou A."/>
            <person name="Kouvelis V.N."/>
            <person name="Butt T.M."/>
        </authorList>
    </citation>
    <scope>NUCLEOTIDE SEQUENCE [LARGE SCALE GENOMIC DNA]</scope>
    <source>
        <strain evidence="2 3">4556</strain>
    </source>
</reference>
<dbReference type="EMBL" id="CP058932">
    <property type="protein sequence ID" value="QLI64355.1"/>
    <property type="molecule type" value="Genomic_DNA"/>
</dbReference>
<accession>A0A7D5UQD8</accession>
<protein>
    <submittedName>
        <fullName evidence="2">Uncharacterized protein</fullName>
    </submittedName>
</protein>
<feature type="compositionally biased region" description="Low complexity" evidence="1">
    <location>
        <begin position="20"/>
        <end position="32"/>
    </location>
</feature>
<dbReference type="AlphaFoldDB" id="A0A7D5UQD8"/>
<dbReference type="Proteomes" id="UP000510686">
    <property type="component" value="Chromosome 1"/>
</dbReference>
<evidence type="ECO:0000256" key="1">
    <source>
        <dbReference type="SAM" id="MobiDB-lite"/>
    </source>
</evidence>
<feature type="region of interest" description="Disordered" evidence="1">
    <location>
        <begin position="75"/>
        <end position="112"/>
    </location>
</feature>
<keyword evidence="3" id="KW-1185">Reference proteome</keyword>
<proteinExistence type="predicted"/>
<evidence type="ECO:0000313" key="2">
    <source>
        <dbReference type="EMBL" id="QLI64355.1"/>
    </source>
</evidence>
<evidence type="ECO:0000313" key="3">
    <source>
        <dbReference type="Proteomes" id="UP000510686"/>
    </source>
</evidence>
<organism evidence="2 3">
    <name type="scientific">Metarhizium brunneum</name>
    <dbReference type="NCBI Taxonomy" id="500148"/>
    <lineage>
        <taxon>Eukaryota</taxon>
        <taxon>Fungi</taxon>
        <taxon>Dikarya</taxon>
        <taxon>Ascomycota</taxon>
        <taxon>Pezizomycotina</taxon>
        <taxon>Sordariomycetes</taxon>
        <taxon>Hypocreomycetidae</taxon>
        <taxon>Hypocreales</taxon>
        <taxon>Clavicipitaceae</taxon>
        <taxon>Metarhizium</taxon>
    </lineage>
</organism>
<gene>
    <name evidence="2" type="ORF">G6M90_00g010100</name>
</gene>
<dbReference type="GeneID" id="26238951"/>
<feature type="region of interest" description="Disordered" evidence="1">
    <location>
        <begin position="1"/>
        <end position="32"/>
    </location>
</feature>
<name>A0A7D5UQD8_9HYPO</name>
<sequence length="137" mass="15422">MSVSWDPDPERTPPSGSHITSNPTFSSFFDPDFSMNHGPIGTVTRKRQYGEWNRFGPRQYLDILPWALELLEPGHSGRASTTDKASRLMPLHPPVRQPSRDEGTVEDGTAPFPLASWLGRQIVDNALTRRPNIRKSQ</sequence>
<dbReference type="KEGG" id="mbrn:26238951"/>
<dbReference type="RefSeq" id="XP_014549507.1">
    <property type="nucleotide sequence ID" value="XM_014694021.1"/>
</dbReference>